<feature type="region of interest" description="Disordered" evidence="1">
    <location>
        <begin position="124"/>
        <end position="146"/>
    </location>
</feature>
<reference evidence="2 3" key="1">
    <citation type="submission" date="2019-07" db="EMBL/GenBank/DDBJ databases">
        <authorList>
            <person name="Divens A.M."/>
            <person name="Garlena R.A."/>
            <person name="Russell D.A."/>
            <person name="Pope W.H."/>
            <person name="Jacobs-Sera D."/>
            <person name="Hatfull G.F."/>
        </authorList>
    </citation>
    <scope>NUCLEOTIDE SEQUENCE [LARGE SCALE GENOMIC DNA]</scope>
</reference>
<dbReference type="Proteomes" id="UP000326063">
    <property type="component" value="Segment"/>
</dbReference>
<evidence type="ECO:0000256" key="1">
    <source>
        <dbReference type="SAM" id="MobiDB-lite"/>
    </source>
</evidence>
<accession>A0A5J6T882</accession>
<name>A0A5J6T882_9CAUD</name>
<proteinExistence type="predicted"/>
<keyword evidence="3" id="KW-1185">Reference proteome</keyword>
<dbReference type="RefSeq" id="YP_010051641.1">
    <property type="nucleotide sequence ID" value="NC_054445.1"/>
</dbReference>
<dbReference type="KEGG" id="vg:63926132"/>
<organism evidence="2 3">
    <name type="scientific">Mycobacterium phage Mercurio</name>
    <dbReference type="NCBI Taxonomy" id="2575612"/>
    <lineage>
        <taxon>Viruses</taxon>
        <taxon>Duplodnaviria</taxon>
        <taxon>Heunggongvirae</taxon>
        <taxon>Uroviricota</taxon>
        <taxon>Caudoviricetes</taxon>
        <taxon>Gclasvirinae</taxon>
        <taxon>Jolieduovirus</taxon>
        <taxon>Jolieduovirus mercurio</taxon>
    </lineage>
</organism>
<dbReference type="EMBL" id="MN234219">
    <property type="protein sequence ID" value="QFG06037.1"/>
    <property type="molecule type" value="Genomic_DNA"/>
</dbReference>
<feature type="compositionally biased region" description="Low complexity" evidence="1">
    <location>
        <begin position="129"/>
        <end position="139"/>
    </location>
</feature>
<evidence type="ECO:0000313" key="2">
    <source>
        <dbReference type="EMBL" id="QFG06037.1"/>
    </source>
</evidence>
<evidence type="ECO:0000313" key="3">
    <source>
        <dbReference type="Proteomes" id="UP000326063"/>
    </source>
</evidence>
<protein>
    <submittedName>
        <fullName evidence="2">Uncharacterized protein</fullName>
    </submittedName>
</protein>
<dbReference type="GeneID" id="63926132"/>
<sequence>MTSSVRVLAGDALIALGEKVRGRRVRFQGIEPADYDVTYQRHTARAGWTAPAPLQRFTTAESITPAEVRSALDDLADSKLLRIAATVIAGWKPILLSSAAAALTDIDLFIAALRDRADQFEAVERDADSPLPLTPSDLLETIDPTK</sequence>
<gene>
    <name evidence="2" type="primary">35</name>
    <name evidence="2" type="ORF">PBI_MERCURIO_35</name>
</gene>